<dbReference type="KEGG" id="slx:SLAV_39115"/>
<accession>A0A2K8P8P7</accession>
<evidence type="ECO:0000256" key="1">
    <source>
        <dbReference type="ARBA" id="ARBA00004496"/>
    </source>
</evidence>
<dbReference type="EC" id="6.3.2.4" evidence="11"/>
<dbReference type="AlphaFoldDB" id="A0A2K8P8P7"/>
<evidence type="ECO:0000313" key="11">
    <source>
        <dbReference type="EMBL" id="ATZ21985.1"/>
    </source>
</evidence>
<dbReference type="EMBL" id="CP024985">
    <property type="protein sequence ID" value="ATZ21985.1"/>
    <property type="molecule type" value="Genomic_DNA"/>
</dbReference>
<keyword evidence="4 11" id="KW-0436">Ligase</keyword>
<keyword evidence="13" id="KW-1185">Reference proteome</keyword>
<evidence type="ECO:0000256" key="4">
    <source>
        <dbReference type="ARBA" id="ARBA00022598"/>
    </source>
</evidence>
<dbReference type="GeneID" id="49388752"/>
<dbReference type="PANTHER" id="PTHR23132">
    <property type="entry name" value="D-ALANINE--D-ALANINE LIGASE"/>
    <property type="match status" value="1"/>
</dbReference>
<organism evidence="11 13">
    <name type="scientific">Streptomyces lavendulae subsp. lavendulae</name>
    <dbReference type="NCBI Taxonomy" id="58340"/>
    <lineage>
        <taxon>Bacteria</taxon>
        <taxon>Bacillati</taxon>
        <taxon>Actinomycetota</taxon>
        <taxon>Actinomycetes</taxon>
        <taxon>Kitasatosporales</taxon>
        <taxon>Streptomycetaceae</taxon>
        <taxon>Streptomyces</taxon>
    </lineage>
</organism>
<dbReference type="KEGG" id="slx:SLAV_00275"/>
<evidence type="ECO:0000256" key="8">
    <source>
        <dbReference type="ARBA" id="ARBA00022984"/>
    </source>
</evidence>
<dbReference type="GO" id="GO:0009252">
    <property type="term" value="P:peptidoglycan biosynthetic process"/>
    <property type="evidence" value="ECO:0007669"/>
    <property type="project" value="UniProtKB-KW"/>
</dbReference>
<dbReference type="GO" id="GO:0046872">
    <property type="term" value="F:metal ion binding"/>
    <property type="evidence" value="ECO:0007669"/>
    <property type="project" value="InterPro"/>
</dbReference>
<dbReference type="EMBL" id="CP024985">
    <property type="protein sequence ID" value="ATZ29586.1"/>
    <property type="molecule type" value="Genomic_DNA"/>
</dbReference>
<evidence type="ECO:0000259" key="10">
    <source>
        <dbReference type="PROSITE" id="PS50975"/>
    </source>
</evidence>
<dbReference type="InterPro" id="IPR011761">
    <property type="entry name" value="ATP-grasp"/>
</dbReference>
<dbReference type="PANTHER" id="PTHR23132:SF23">
    <property type="entry name" value="D-ALANINE--D-ALANINE LIGASE B"/>
    <property type="match status" value="1"/>
</dbReference>
<gene>
    <name evidence="11" type="primary">ddlB1</name>
    <name evidence="12" type="synonym">ddlB2</name>
    <name evidence="11" type="ORF">SLAV_00275</name>
    <name evidence="12" type="ORF">SLAV_39115</name>
</gene>
<sequence length="117" mass="12844">MLPLLACETDRAFYDYEAKHDQGLRRETCPAALPEDVEQRVMETALRVHRLIGAHGVSRVDFLVCSDGRSLVLEVNTVPGLSEHGNLATMAAAAGVSYVELIKRVLDTAFTKVSYVP</sequence>
<evidence type="ECO:0000256" key="6">
    <source>
        <dbReference type="ARBA" id="ARBA00022840"/>
    </source>
</evidence>
<feature type="domain" description="ATP-grasp" evidence="10">
    <location>
        <begin position="30"/>
        <end position="107"/>
    </location>
</feature>
<keyword evidence="6 9" id="KW-0067">ATP-binding</keyword>
<dbReference type="InterPro" id="IPR011095">
    <property type="entry name" value="Dala_Dala_lig_C"/>
</dbReference>
<dbReference type="Pfam" id="PF07478">
    <property type="entry name" value="Dala_Dala_lig_C"/>
    <property type="match status" value="1"/>
</dbReference>
<dbReference type="Proteomes" id="UP000231791">
    <property type="component" value="Chromosome"/>
</dbReference>
<evidence type="ECO:0000313" key="12">
    <source>
        <dbReference type="EMBL" id="ATZ29586.1"/>
    </source>
</evidence>
<comment type="similarity">
    <text evidence="2">Belongs to the D-alanine--D-alanine ligase family.</text>
</comment>
<keyword evidence="3" id="KW-0963">Cytoplasm</keyword>
<dbReference type="GO" id="GO:0005737">
    <property type="term" value="C:cytoplasm"/>
    <property type="evidence" value="ECO:0007669"/>
    <property type="project" value="UniProtKB-SubCell"/>
</dbReference>
<dbReference type="InterPro" id="IPR000291">
    <property type="entry name" value="D-Ala_lig_Van_CS"/>
</dbReference>
<evidence type="ECO:0000256" key="7">
    <source>
        <dbReference type="ARBA" id="ARBA00022960"/>
    </source>
</evidence>
<protein>
    <submittedName>
        <fullName evidence="11">D-alanine--D-alanine ligase B</fullName>
        <ecNumber evidence="11">6.3.2.4</ecNumber>
    </submittedName>
</protein>
<evidence type="ECO:0000256" key="5">
    <source>
        <dbReference type="ARBA" id="ARBA00022741"/>
    </source>
</evidence>
<dbReference type="GO" id="GO:0005524">
    <property type="term" value="F:ATP binding"/>
    <property type="evidence" value="ECO:0007669"/>
    <property type="project" value="UniProtKB-UniRule"/>
</dbReference>
<evidence type="ECO:0000256" key="3">
    <source>
        <dbReference type="ARBA" id="ARBA00022490"/>
    </source>
</evidence>
<evidence type="ECO:0000256" key="2">
    <source>
        <dbReference type="ARBA" id="ARBA00010871"/>
    </source>
</evidence>
<dbReference type="Gene3D" id="3.30.470.20">
    <property type="entry name" value="ATP-grasp fold, B domain"/>
    <property type="match status" value="1"/>
</dbReference>
<dbReference type="OrthoDB" id="9813261at2"/>
<proteinExistence type="inferred from homology"/>
<dbReference type="PROSITE" id="PS00844">
    <property type="entry name" value="DALA_DALA_LIGASE_2"/>
    <property type="match status" value="1"/>
</dbReference>
<comment type="subcellular location">
    <subcellularLocation>
        <location evidence="1">Cytoplasm</location>
    </subcellularLocation>
</comment>
<evidence type="ECO:0000313" key="13">
    <source>
        <dbReference type="Proteomes" id="UP000231791"/>
    </source>
</evidence>
<reference evidence="11 13" key="1">
    <citation type="submission" date="2017-11" db="EMBL/GenBank/DDBJ databases">
        <title>Complete genome sequence of Streptomyces lavendulae subsp. lavendulae CCM 3239 (formerly 'Streptomyces aureofaciens CCM 3239'), the producer of the angucycline-type antibiotic auricin.</title>
        <authorList>
            <person name="Busche T."/>
            <person name="Novakova R."/>
            <person name="Al'Dilaimi A."/>
            <person name="Homerova D."/>
            <person name="Feckova L."/>
            <person name="Rezuchova B."/>
            <person name="Mingyar E."/>
            <person name="Csolleiova D."/>
            <person name="Bekeova C."/>
            <person name="Winkler A."/>
            <person name="Sevcikova B."/>
            <person name="Kalinowski J."/>
            <person name="Kormanec J."/>
            <person name="Ruckert C."/>
        </authorList>
    </citation>
    <scope>NUCLEOTIDE SEQUENCE [LARGE SCALE GENOMIC DNA]</scope>
    <source>
        <strain evidence="11 13">CCM 3239</strain>
    </source>
</reference>
<dbReference type="SUPFAM" id="SSF56059">
    <property type="entry name" value="Glutathione synthetase ATP-binding domain-like"/>
    <property type="match status" value="1"/>
</dbReference>
<dbReference type="PROSITE" id="PS50975">
    <property type="entry name" value="ATP_GRASP"/>
    <property type="match status" value="1"/>
</dbReference>
<dbReference type="GO" id="GO:0008360">
    <property type="term" value="P:regulation of cell shape"/>
    <property type="evidence" value="ECO:0007669"/>
    <property type="project" value="UniProtKB-KW"/>
</dbReference>
<evidence type="ECO:0000256" key="9">
    <source>
        <dbReference type="PROSITE-ProRule" id="PRU00409"/>
    </source>
</evidence>
<keyword evidence="8" id="KW-0573">Peptidoglycan synthesis</keyword>
<name>A0A2K8P8P7_STRLA</name>
<dbReference type="RefSeq" id="WP_158740928.1">
    <property type="nucleotide sequence ID" value="NZ_CP024985.1"/>
</dbReference>
<keyword evidence="5 9" id="KW-0547">Nucleotide-binding</keyword>
<dbReference type="GO" id="GO:0008716">
    <property type="term" value="F:D-alanine-D-alanine ligase activity"/>
    <property type="evidence" value="ECO:0007669"/>
    <property type="project" value="UniProtKB-EC"/>
</dbReference>
<keyword evidence="7" id="KW-0133">Cell shape</keyword>